<dbReference type="EMBL" id="VSWD01000006">
    <property type="protein sequence ID" value="KAK3100397.1"/>
    <property type="molecule type" value="Genomic_DNA"/>
</dbReference>
<reference evidence="3" key="1">
    <citation type="submission" date="2019-08" db="EMBL/GenBank/DDBJ databases">
        <title>The improved chromosome-level genome for the pearl oyster Pinctada fucata martensii using PacBio sequencing and Hi-C.</title>
        <authorList>
            <person name="Zheng Z."/>
        </authorList>
    </citation>
    <scope>NUCLEOTIDE SEQUENCE</scope>
    <source>
        <strain evidence="3">ZZ-2019</strain>
        <tissue evidence="3">Adductor muscle</tissue>
    </source>
</reference>
<organism evidence="3 4">
    <name type="scientific">Pinctada imbricata</name>
    <name type="common">Atlantic pearl-oyster</name>
    <name type="synonym">Pinctada martensii</name>
    <dbReference type="NCBI Taxonomy" id="66713"/>
    <lineage>
        <taxon>Eukaryota</taxon>
        <taxon>Metazoa</taxon>
        <taxon>Spiralia</taxon>
        <taxon>Lophotrochozoa</taxon>
        <taxon>Mollusca</taxon>
        <taxon>Bivalvia</taxon>
        <taxon>Autobranchia</taxon>
        <taxon>Pteriomorphia</taxon>
        <taxon>Pterioida</taxon>
        <taxon>Pterioidea</taxon>
        <taxon>Pteriidae</taxon>
        <taxon>Pinctada</taxon>
    </lineage>
</organism>
<sequence>MAVGDIIKGFHVKSYIFTPNSKTDDIEEMCANAKEKAINAFELMMAGGRGFPSQKSGRH</sequence>
<dbReference type="Proteomes" id="UP001186944">
    <property type="component" value="Unassembled WGS sequence"/>
</dbReference>
<dbReference type="EMBL" id="VSWD01000006">
    <property type="protein sequence ID" value="KAK3100726.1"/>
    <property type="molecule type" value="Genomic_DNA"/>
</dbReference>
<protein>
    <submittedName>
        <fullName evidence="3">Uncharacterized protein</fullName>
    </submittedName>
</protein>
<evidence type="ECO:0000313" key="1">
    <source>
        <dbReference type="EMBL" id="KAK3099322.1"/>
    </source>
</evidence>
<proteinExistence type="predicted"/>
<dbReference type="EMBL" id="VSWD01000006">
    <property type="protein sequence ID" value="KAK3099322.1"/>
    <property type="molecule type" value="Genomic_DNA"/>
</dbReference>
<keyword evidence="4" id="KW-1185">Reference proteome</keyword>
<evidence type="ECO:0000313" key="2">
    <source>
        <dbReference type="EMBL" id="KAK3100397.1"/>
    </source>
</evidence>
<accession>A0AA88YFK8</accession>
<evidence type="ECO:0000313" key="4">
    <source>
        <dbReference type="Proteomes" id="UP001186944"/>
    </source>
</evidence>
<evidence type="ECO:0000313" key="3">
    <source>
        <dbReference type="EMBL" id="KAK3100726.1"/>
    </source>
</evidence>
<name>A0AA88YFK8_PINIB</name>
<comment type="caution">
    <text evidence="3">The sequence shown here is derived from an EMBL/GenBank/DDBJ whole genome shotgun (WGS) entry which is preliminary data.</text>
</comment>
<dbReference type="AlphaFoldDB" id="A0AA88YFK8"/>
<gene>
    <name evidence="1" type="ORF">FSP39_002624</name>
    <name evidence="2" type="ORF">FSP39_019261</name>
    <name evidence="3" type="ORF">FSP39_024313</name>
</gene>